<dbReference type="EC" id="3.1.11.6" evidence="6"/>
<dbReference type="EMBL" id="WOFH01000009">
    <property type="protein sequence ID" value="MUN39894.1"/>
    <property type="molecule type" value="Genomic_DNA"/>
</dbReference>
<comment type="function">
    <text evidence="6">Bidirectionally degrades single-stranded DNA into large acid-insoluble oligonucleotides, which are then degraded further into small acid-soluble oligonucleotides.</text>
</comment>
<dbReference type="PANTHER" id="PTHR34137:SF1">
    <property type="entry name" value="EXODEOXYRIBONUCLEASE 7 SMALL SUBUNIT"/>
    <property type="match status" value="1"/>
</dbReference>
<gene>
    <name evidence="6" type="primary">xseB</name>
    <name evidence="7" type="ORF">GNZ18_25340</name>
</gene>
<dbReference type="AlphaFoldDB" id="A0A7K1L639"/>
<dbReference type="HAMAP" id="MF_00337">
    <property type="entry name" value="Exonuc_7_S"/>
    <property type="match status" value="1"/>
</dbReference>
<dbReference type="Pfam" id="PF02609">
    <property type="entry name" value="Exonuc_VII_S"/>
    <property type="match status" value="1"/>
</dbReference>
<comment type="subcellular location">
    <subcellularLocation>
        <location evidence="6">Cytoplasm</location>
    </subcellularLocation>
</comment>
<proteinExistence type="inferred from homology"/>
<keyword evidence="8" id="KW-1185">Reference proteome</keyword>
<keyword evidence="3 6" id="KW-0540">Nuclease</keyword>
<comment type="caution">
    <text evidence="7">The sequence shown here is derived from an EMBL/GenBank/DDBJ whole genome shotgun (WGS) entry which is preliminary data.</text>
</comment>
<comment type="subunit">
    <text evidence="6">Heterooligomer composed of large and small subunits.</text>
</comment>
<evidence type="ECO:0000313" key="7">
    <source>
        <dbReference type="EMBL" id="MUN39894.1"/>
    </source>
</evidence>
<dbReference type="SUPFAM" id="SSF116842">
    <property type="entry name" value="XseB-like"/>
    <property type="match status" value="1"/>
</dbReference>
<reference evidence="7 8" key="1">
    <citation type="submission" date="2019-11" db="EMBL/GenBank/DDBJ databases">
        <authorList>
            <person name="Cao P."/>
        </authorList>
    </citation>
    <scope>NUCLEOTIDE SEQUENCE [LARGE SCALE GENOMIC DNA]</scope>
    <source>
        <strain evidence="7 8">NEAU-AAG5</strain>
    </source>
</reference>
<dbReference type="Gene3D" id="1.10.287.1040">
    <property type="entry name" value="Exonuclease VII, small subunit"/>
    <property type="match status" value="1"/>
</dbReference>
<dbReference type="GO" id="GO:0009318">
    <property type="term" value="C:exodeoxyribonuclease VII complex"/>
    <property type="evidence" value="ECO:0007669"/>
    <property type="project" value="UniProtKB-UniRule"/>
</dbReference>
<evidence type="ECO:0000256" key="4">
    <source>
        <dbReference type="ARBA" id="ARBA00022801"/>
    </source>
</evidence>
<keyword evidence="2 6" id="KW-0963">Cytoplasm</keyword>
<organism evidence="7 8">
    <name type="scientific">Actinomadura litoris</name>
    <dbReference type="NCBI Taxonomy" id="2678616"/>
    <lineage>
        <taxon>Bacteria</taxon>
        <taxon>Bacillati</taxon>
        <taxon>Actinomycetota</taxon>
        <taxon>Actinomycetes</taxon>
        <taxon>Streptosporangiales</taxon>
        <taxon>Thermomonosporaceae</taxon>
        <taxon>Actinomadura</taxon>
    </lineage>
</organism>
<evidence type="ECO:0000256" key="6">
    <source>
        <dbReference type="HAMAP-Rule" id="MF_00337"/>
    </source>
</evidence>
<dbReference type="GO" id="GO:0008855">
    <property type="term" value="F:exodeoxyribonuclease VII activity"/>
    <property type="evidence" value="ECO:0007669"/>
    <property type="project" value="UniProtKB-UniRule"/>
</dbReference>
<dbReference type="PANTHER" id="PTHR34137">
    <property type="entry name" value="EXODEOXYRIBONUCLEASE 7 SMALL SUBUNIT"/>
    <property type="match status" value="1"/>
</dbReference>
<keyword evidence="5 6" id="KW-0269">Exonuclease</keyword>
<protein>
    <recommendedName>
        <fullName evidence="6">Exodeoxyribonuclease 7 small subunit</fullName>
        <ecNumber evidence="6">3.1.11.6</ecNumber>
    </recommendedName>
    <alternativeName>
        <fullName evidence="6">Exodeoxyribonuclease VII small subunit</fullName>
        <shortName evidence="6">Exonuclease VII small subunit</shortName>
    </alternativeName>
</protein>
<accession>A0A7K1L639</accession>
<evidence type="ECO:0000256" key="5">
    <source>
        <dbReference type="ARBA" id="ARBA00022839"/>
    </source>
</evidence>
<dbReference type="RefSeq" id="WP_214620894.1">
    <property type="nucleotide sequence ID" value="NZ_JAICDF010000003.1"/>
</dbReference>
<evidence type="ECO:0000256" key="3">
    <source>
        <dbReference type="ARBA" id="ARBA00022722"/>
    </source>
</evidence>
<dbReference type="InterPro" id="IPR003761">
    <property type="entry name" value="Exonuc_VII_S"/>
</dbReference>
<evidence type="ECO:0000256" key="1">
    <source>
        <dbReference type="ARBA" id="ARBA00009998"/>
    </source>
</evidence>
<dbReference type="GO" id="GO:0006308">
    <property type="term" value="P:DNA catabolic process"/>
    <property type="evidence" value="ECO:0007669"/>
    <property type="project" value="UniProtKB-UniRule"/>
</dbReference>
<dbReference type="InterPro" id="IPR037004">
    <property type="entry name" value="Exonuc_VII_ssu_sf"/>
</dbReference>
<comment type="catalytic activity">
    <reaction evidence="6">
        <text>Exonucleolytic cleavage in either 5'- to 3'- or 3'- to 5'-direction to yield nucleoside 5'-phosphates.</text>
        <dbReference type="EC" id="3.1.11.6"/>
    </reaction>
</comment>
<dbReference type="GO" id="GO:0005829">
    <property type="term" value="C:cytosol"/>
    <property type="evidence" value="ECO:0007669"/>
    <property type="project" value="TreeGrafter"/>
</dbReference>
<keyword evidence="4 6" id="KW-0378">Hydrolase</keyword>
<sequence length="75" mass="8128">MAEEKLSYEQARDELTDVVKRLEAGGLTLEESLGLWERGERLAAICEEWLEGARARLAAAMAPPENGGADAPAPF</sequence>
<dbReference type="Proteomes" id="UP000432015">
    <property type="component" value="Unassembled WGS sequence"/>
</dbReference>
<dbReference type="PIRSF" id="PIRSF006488">
    <property type="entry name" value="Exonuc_VII_S"/>
    <property type="match status" value="1"/>
</dbReference>
<evidence type="ECO:0000256" key="2">
    <source>
        <dbReference type="ARBA" id="ARBA00022490"/>
    </source>
</evidence>
<dbReference type="NCBIfam" id="TIGR01280">
    <property type="entry name" value="xseB"/>
    <property type="match status" value="1"/>
</dbReference>
<name>A0A7K1L639_9ACTN</name>
<evidence type="ECO:0000313" key="8">
    <source>
        <dbReference type="Proteomes" id="UP000432015"/>
    </source>
</evidence>
<dbReference type="NCBIfam" id="NF002139">
    <property type="entry name" value="PRK00977.1-3"/>
    <property type="match status" value="1"/>
</dbReference>
<comment type="similarity">
    <text evidence="1 6">Belongs to the XseB family.</text>
</comment>